<protein>
    <recommendedName>
        <fullName evidence="6">Annexin</fullName>
    </recommendedName>
</protein>
<feature type="compositionally biased region" description="Polar residues" evidence="7">
    <location>
        <begin position="121"/>
        <end position="155"/>
    </location>
</feature>
<dbReference type="EMBL" id="GFXV01003671">
    <property type="protein sequence ID" value="MBW15476.1"/>
    <property type="molecule type" value="Transcribed_RNA"/>
</dbReference>
<comment type="domain">
    <text evidence="6">A pair of annexin repeats may form one binding site for calcium and phospholipid.</text>
</comment>
<sequence length="527" mass="57867">MSYPGYPPNNQGFPGQPGVQQPGSQLPYPPYPGGNVGQQGFPMPSAYPPGQPSYPQQSPYPPQVGQYPPQPSGQFLPQSGPYTSNLPMYPSSAVGGQYPSTVPGQYPSSTNPGQYPPQASPYPNAQLTSSYVPQSAAYPTQSAYPPTQQTSSVYPNMTAGGYDGGSQGLPQAAYPPISTPAHYQPLSSSPAQKKSNPTLRPANPFDPRRDAEILRKAMKGFGTDEKSIIQVLAHRVNTQRQEIAVQFKTMYGKDLISDLKSEVSGKFKDLIVGLMTPTFDFLAKEIHNAIDGIGTNEETIIEIICTASNAEINNIKMAYHKLFGKDLEKELMGETSGSFRRLLVSLCQGQRNENTFVDVASAQADAQKLLQAGELQFGTDESTFNMILCSRSFCQLQQIFLEYHRLTGRDFEDVIKSEFSGDIENGLKAIVKSVRDKSAYFAKRLHESMAGFGTNDSALIRIVATRCEIDMVDIKNAYMSMYGKSLETDVAVRIIFYFLYVLGTLYSQGVQSLNFIIIFNLIIFLNP</sequence>
<dbReference type="FunFam" id="1.10.220.10:FF:000001">
    <property type="entry name" value="Annexin"/>
    <property type="match status" value="1"/>
</dbReference>
<feature type="compositionally biased region" description="Polar residues" evidence="7">
    <location>
        <begin position="185"/>
        <end position="198"/>
    </location>
</feature>
<dbReference type="PRINTS" id="PR00196">
    <property type="entry name" value="ANNEXIN"/>
</dbReference>
<evidence type="ECO:0000256" key="1">
    <source>
        <dbReference type="ARBA" id="ARBA00007831"/>
    </source>
</evidence>
<feature type="compositionally biased region" description="Pro residues" evidence="7">
    <location>
        <begin position="45"/>
        <end position="62"/>
    </location>
</feature>
<dbReference type="InterPro" id="IPR001464">
    <property type="entry name" value="Annexin"/>
</dbReference>
<evidence type="ECO:0000256" key="3">
    <source>
        <dbReference type="ARBA" id="ARBA00022837"/>
    </source>
</evidence>
<dbReference type="FunFam" id="1.10.220.10:FF:000002">
    <property type="entry name" value="Annexin"/>
    <property type="match status" value="1"/>
</dbReference>
<dbReference type="GO" id="GO:0005634">
    <property type="term" value="C:nucleus"/>
    <property type="evidence" value="ECO:0007669"/>
    <property type="project" value="TreeGrafter"/>
</dbReference>
<dbReference type="Pfam" id="PF00191">
    <property type="entry name" value="Annexin"/>
    <property type="match status" value="4"/>
</dbReference>
<organism evidence="8">
    <name type="scientific">Melanaphis sacchari</name>
    <dbReference type="NCBI Taxonomy" id="742174"/>
    <lineage>
        <taxon>Eukaryota</taxon>
        <taxon>Metazoa</taxon>
        <taxon>Ecdysozoa</taxon>
        <taxon>Arthropoda</taxon>
        <taxon>Hexapoda</taxon>
        <taxon>Insecta</taxon>
        <taxon>Pterygota</taxon>
        <taxon>Neoptera</taxon>
        <taxon>Paraneoptera</taxon>
        <taxon>Hemiptera</taxon>
        <taxon>Sternorrhyncha</taxon>
        <taxon>Aphidomorpha</taxon>
        <taxon>Aphidoidea</taxon>
        <taxon>Aphididae</taxon>
        <taxon>Aphidini</taxon>
        <taxon>Melanaphis</taxon>
    </lineage>
</organism>
<feature type="compositionally biased region" description="Polar residues" evidence="7">
    <location>
        <begin position="75"/>
        <end position="86"/>
    </location>
</feature>
<keyword evidence="4 6" id="KW-0041">Annexin</keyword>
<evidence type="ECO:0000256" key="4">
    <source>
        <dbReference type="ARBA" id="ARBA00023216"/>
    </source>
</evidence>
<evidence type="ECO:0000256" key="6">
    <source>
        <dbReference type="RuleBase" id="RU003540"/>
    </source>
</evidence>
<evidence type="ECO:0000256" key="7">
    <source>
        <dbReference type="SAM" id="MobiDB-lite"/>
    </source>
</evidence>
<dbReference type="GO" id="GO:0005886">
    <property type="term" value="C:plasma membrane"/>
    <property type="evidence" value="ECO:0007669"/>
    <property type="project" value="TreeGrafter"/>
</dbReference>
<dbReference type="Gene3D" id="1.10.220.10">
    <property type="entry name" value="Annexin"/>
    <property type="match status" value="4"/>
</dbReference>
<feature type="compositionally biased region" description="Low complexity" evidence="7">
    <location>
        <begin position="8"/>
        <end position="26"/>
    </location>
</feature>
<dbReference type="PANTHER" id="PTHR10502">
    <property type="entry name" value="ANNEXIN"/>
    <property type="match status" value="1"/>
</dbReference>
<dbReference type="InterPro" id="IPR018252">
    <property type="entry name" value="Annexin_repeat_CS"/>
</dbReference>
<name>A0A2H8TMT8_9HEMI</name>
<comment type="similarity">
    <text evidence="1 6">Belongs to the annexin family.</text>
</comment>
<evidence type="ECO:0000256" key="2">
    <source>
        <dbReference type="ARBA" id="ARBA00022737"/>
    </source>
</evidence>
<dbReference type="InterPro" id="IPR037104">
    <property type="entry name" value="Annexin_sf"/>
</dbReference>
<dbReference type="AlphaFoldDB" id="A0A2H8TMT8"/>
<evidence type="ECO:0000256" key="5">
    <source>
        <dbReference type="ARBA" id="ARBA00023302"/>
    </source>
</evidence>
<keyword evidence="3 6" id="KW-0106">Calcium</keyword>
<dbReference type="GO" id="GO:0012506">
    <property type="term" value="C:vesicle membrane"/>
    <property type="evidence" value="ECO:0007669"/>
    <property type="project" value="TreeGrafter"/>
</dbReference>
<keyword evidence="5 6" id="KW-0111">Calcium/phospholipid-binding</keyword>
<dbReference type="GO" id="GO:0005737">
    <property type="term" value="C:cytoplasm"/>
    <property type="evidence" value="ECO:0007669"/>
    <property type="project" value="TreeGrafter"/>
</dbReference>
<dbReference type="FunFam" id="1.10.220.10:FF:000010">
    <property type="entry name" value="Annexin"/>
    <property type="match status" value="1"/>
</dbReference>
<feature type="region of interest" description="Disordered" evidence="7">
    <location>
        <begin position="1"/>
        <end position="208"/>
    </location>
</feature>
<keyword evidence="2 6" id="KW-0677">Repeat</keyword>
<evidence type="ECO:0000313" key="8">
    <source>
        <dbReference type="EMBL" id="MBW15476.1"/>
    </source>
</evidence>
<reference evidence="8" key="1">
    <citation type="submission" date="2017-10" db="EMBL/GenBank/DDBJ databases">
        <title>Transcriptome Assembly of Sugarcane Aphid Adults.</title>
        <authorList>
            <person name="Scully E.D."/>
            <person name="Palmer N.A."/>
            <person name="Geib S.M."/>
            <person name="Sarath G."/>
            <person name="Sattler S.E."/>
        </authorList>
    </citation>
    <scope>NUCLEOTIDE SEQUENCE</scope>
    <source>
        <tissue evidence="8">Whole body</tissue>
    </source>
</reference>
<feature type="compositionally biased region" description="Polar residues" evidence="7">
    <location>
        <begin position="98"/>
        <end position="113"/>
    </location>
</feature>
<dbReference type="SUPFAM" id="SSF47874">
    <property type="entry name" value="Annexin"/>
    <property type="match status" value="1"/>
</dbReference>
<gene>
    <name evidence="8" type="primary">AnnIX_2</name>
</gene>
<dbReference type="FunFam" id="1.10.220.10:FF:000004">
    <property type="entry name" value="Annexin"/>
    <property type="match status" value="1"/>
</dbReference>
<dbReference type="GO" id="GO:0005544">
    <property type="term" value="F:calcium-dependent phospholipid binding"/>
    <property type="evidence" value="ECO:0007669"/>
    <property type="project" value="UniProtKB-KW"/>
</dbReference>
<accession>A0A2H8TMT8</accession>
<dbReference type="PROSITE" id="PS51897">
    <property type="entry name" value="ANNEXIN_2"/>
    <property type="match status" value="4"/>
</dbReference>
<dbReference type="SMART" id="SM00335">
    <property type="entry name" value="ANX"/>
    <property type="match status" value="4"/>
</dbReference>
<dbReference type="InterPro" id="IPR018502">
    <property type="entry name" value="Annexin_repeat"/>
</dbReference>
<proteinExistence type="inferred from homology"/>
<dbReference type="PANTHER" id="PTHR10502:SF102">
    <property type="entry name" value="ANNEXIN B11"/>
    <property type="match status" value="1"/>
</dbReference>
<dbReference type="GO" id="GO:0005509">
    <property type="term" value="F:calcium ion binding"/>
    <property type="evidence" value="ECO:0007669"/>
    <property type="project" value="InterPro"/>
</dbReference>
<dbReference type="PROSITE" id="PS00223">
    <property type="entry name" value="ANNEXIN_1"/>
    <property type="match status" value="1"/>
</dbReference>
<dbReference type="GO" id="GO:0001786">
    <property type="term" value="F:phosphatidylserine binding"/>
    <property type="evidence" value="ECO:0007669"/>
    <property type="project" value="TreeGrafter"/>
</dbReference>
<dbReference type="OrthoDB" id="37886at2759"/>
<dbReference type="SMR" id="A0A2H8TMT8"/>